<dbReference type="OrthoDB" id="6647153at2759"/>
<accession>A0A6G0VSM3</accession>
<keyword evidence="2" id="KW-1185">Reference proteome</keyword>
<sequence>MRRRLKVSPDAPPLEPIIGIHKNGVLIMRKKKLRKTLFRHGWGWRNVSPAPPTGIFYSRPEFSRRNSGTYHRNS</sequence>
<proteinExistence type="predicted"/>
<comment type="caution">
    <text evidence="1">The sequence shown here is derived from an EMBL/GenBank/DDBJ whole genome shotgun (WGS) entry which is preliminary data.</text>
</comment>
<dbReference type="AlphaFoldDB" id="A0A6G0VSM3"/>
<reference evidence="1 2" key="1">
    <citation type="submission" date="2019-08" db="EMBL/GenBank/DDBJ databases">
        <title>Whole genome of Aphis craccivora.</title>
        <authorList>
            <person name="Voronova N.V."/>
            <person name="Shulinski R.S."/>
            <person name="Bandarenka Y.V."/>
            <person name="Zhorov D.G."/>
            <person name="Warner D."/>
        </authorList>
    </citation>
    <scope>NUCLEOTIDE SEQUENCE [LARGE SCALE GENOMIC DNA]</scope>
    <source>
        <strain evidence="1">180601</strain>
        <tissue evidence="1">Whole Body</tissue>
    </source>
</reference>
<evidence type="ECO:0000313" key="2">
    <source>
        <dbReference type="Proteomes" id="UP000478052"/>
    </source>
</evidence>
<evidence type="ECO:0000313" key="1">
    <source>
        <dbReference type="EMBL" id="KAF0707744.1"/>
    </source>
</evidence>
<organism evidence="1 2">
    <name type="scientific">Aphis craccivora</name>
    <name type="common">Cowpea aphid</name>
    <dbReference type="NCBI Taxonomy" id="307492"/>
    <lineage>
        <taxon>Eukaryota</taxon>
        <taxon>Metazoa</taxon>
        <taxon>Ecdysozoa</taxon>
        <taxon>Arthropoda</taxon>
        <taxon>Hexapoda</taxon>
        <taxon>Insecta</taxon>
        <taxon>Pterygota</taxon>
        <taxon>Neoptera</taxon>
        <taxon>Paraneoptera</taxon>
        <taxon>Hemiptera</taxon>
        <taxon>Sternorrhyncha</taxon>
        <taxon>Aphidomorpha</taxon>
        <taxon>Aphidoidea</taxon>
        <taxon>Aphididae</taxon>
        <taxon>Aphidini</taxon>
        <taxon>Aphis</taxon>
        <taxon>Aphis</taxon>
    </lineage>
</organism>
<name>A0A6G0VSM3_APHCR</name>
<gene>
    <name evidence="1" type="ORF">FWK35_00038584</name>
</gene>
<protein>
    <submittedName>
        <fullName evidence="1">Uncharacterized protein</fullName>
    </submittedName>
</protein>
<dbReference type="Proteomes" id="UP000478052">
    <property type="component" value="Unassembled WGS sequence"/>
</dbReference>
<dbReference type="EMBL" id="VUJU01012416">
    <property type="protein sequence ID" value="KAF0707744.1"/>
    <property type="molecule type" value="Genomic_DNA"/>
</dbReference>